<keyword evidence="1" id="KW-0812">Transmembrane</keyword>
<keyword evidence="3" id="KW-1185">Reference proteome</keyword>
<reference evidence="2 3" key="1">
    <citation type="submission" date="2020-06" db="EMBL/GenBank/DDBJ databases">
        <authorList>
            <person name="Kim S.-J."/>
            <person name="Park S.-J."/>
        </authorList>
    </citation>
    <scope>NUCLEOTIDE SEQUENCE [LARGE SCALE GENOMIC DNA]</scope>
    <source>
        <strain evidence="2 3">SW-151</strain>
    </source>
</reference>
<accession>A0ABX2N649</accession>
<gene>
    <name evidence="2" type="ORF">HUO14_14745</name>
</gene>
<feature type="transmembrane region" description="Helical" evidence="1">
    <location>
        <begin position="12"/>
        <end position="34"/>
    </location>
</feature>
<dbReference type="SUPFAM" id="SSF69118">
    <property type="entry name" value="AhpD-like"/>
    <property type="match status" value="1"/>
</dbReference>
<keyword evidence="1" id="KW-0472">Membrane</keyword>
<feature type="transmembrane region" description="Helical" evidence="1">
    <location>
        <begin position="54"/>
        <end position="74"/>
    </location>
</feature>
<organism evidence="2 3">
    <name type="scientific">Parasphingorhabdus flavimaris</name>
    <dbReference type="NCBI Taxonomy" id="266812"/>
    <lineage>
        <taxon>Bacteria</taxon>
        <taxon>Pseudomonadati</taxon>
        <taxon>Pseudomonadota</taxon>
        <taxon>Alphaproteobacteria</taxon>
        <taxon>Sphingomonadales</taxon>
        <taxon>Sphingomonadaceae</taxon>
        <taxon>Parasphingorhabdus</taxon>
    </lineage>
</organism>
<proteinExistence type="predicted"/>
<evidence type="ECO:0000313" key="2">
    <source>
        <dbReference type="EMBL" id="NVD29154.1"/>
    </source>
</evidence>
<evidence type="ECO:0000313" key="3">
    <source>
        <dbReference type="Proteomes" id="UP000652427"/>
    </source>
</evidence>
<protein>
    <submittedName>
        <fullName evidence="2">Uncharacterized protein</fullName>
    </submittedName>
</protein>
<feature type="transmembrane region" description="Helical" evidence="1">
    <location>
        <begin position="112"/>
        <end position="135"/>
    </location>
</feature>
<evidence type="ECO:0000256" key="1">
    <source>
        <dbReference type="SAM" id="Phobius"/>
    </source>
</evidence>
<dbReference type="InterPro" id="IPR029032">
    <property type="entry name" value="AhpD-like"/>
</dbReference>
<sequence>MLMGKPDLLDRVAQMLVLGVGLFALLFGLFMIIWPLDWYVAIPTVITTGPPNQHFIRDIGIAYAACGVILLYASINIHMRWLAAFAGALWLSLHGVLHIYEVSVGICSPDAFVADAPGVLGPPLLVFLALGILFVRQRVAPAGIPKPLLLKASTAGADESEKQYLEEIAAAPGRAFEKFAHFLPASLHRHAAPAHLCHAARLGANMVEDCGPCALSSAQWALFDNVPRETVNRWLRGDPDMPEDEALALQFGRAIGLQSIDAFELGDRIEAQYGRDVRFELAMAAAMVRAFPAMKRGLGLTKACSLTPLEV</sequence>
<feature type="transmembrane region" description="Helical" evidence="1">
    <location>
        <begin position="81"/>
        <end position="100"/>
    </location>
</feature>
<comment type="caution">
    <text evidence="2">The sequence shown here is derived from an EMBL/GenBank/DDBJ whole genome shotgun (WGS) entry which is preliminary data.</text>
</comment>
<dbReference type="Proteomes" id="UP000652427">
    <property type="component" value="Unassembled WGS sequence"/>
</dbReference>
<dbReference type="EMBL" id="JABWMH010000005">
    <property type="protein sequence ID" value="NVD29154.1"/>
    <property type="molecule type" value="Genomic_DNA"/>
</dbReference>
<name>A0ABX2N649_9SPHN</name>
<keyword evidence="1" id="KW-1133">Transmembrane helix</keyword>
<dbReference type="RefSeq" id="WP_176280615.1">
    <property type="nucleotide sequence ID" value="NZ_JABWMH010000005.1"/>
</dbReference>